<dbReference type="PANTHER" id="PTHR45744:SF11">
    <property type="entry name" value="TYROSINE AMINOTRANSFERASE"/>
    <property type="match status" value="1"/>
</dbReference>
<dbReference type="GO" id="GO:0030170">
    <property type="term" value="F:pyridoxal phosphate binding"/>
    <property type="evidence" value="ECO:0007669"/>
    <property type="project" value="InterPro"/>
</dbReference>
<dbReference type="Gene3D" id="3.90.1150.10">
    <property type="entry name" value="Aspartate Aminotransferase, domain 1"/>
    <property type="match status" value="1"/>
</dbReference>
<name>A0A0C9RQN5_9CONI</name>
<reference evidence="7" key="1">
    <citation type="submission" date="2015-02" db="EMBL/GenBank/DDBJ databases">
        <title>A transcriptome of Wollemia nobilis - a relic of Gondwana.</title>
        <authorList>
            <person name="Chia J.Y."/>
            <person name="Leong Y.S."/>
            <person name="Abdul Karim S."/>
            <person name="Wan Azmi N."/>
            <person name="Hercus R."/>
            <person name="Croft L."/>
        </authorList>
    </citation>
    <scope>NUCLEOTIDE SEQUENCE</scope>
    <source>
        <strain evidence="7">MaeBrown</strain>
        <tissue evidence="7">Leaf</tissue>
    </source>
</reference>
<comment type="cofactor">
    <cofactor evidence="1 4 5">
        <name>pyridoxal 5'-phosphate</name>
        <dbReference type="ChEBI" id="CHEBI:597326"/>
    </cofactor>
</comment>
<dbReference type="FunFam" id="3.40.640.10:FF:000048">
    <property type="entry name" value="tyrosine aminotransferase"/>
    <property type="match status" value="1"/>
</dbReference>
<dbReference type="InterPro" id="IPR015421">
    <property type="entry name" value="PyrdxlP-dep_Trfase_major"/>
</dbReference>
<feature type="domain" description="Aminotransferase class I/classII large" evidence="6">
    <location>
        <begin position="65"/>
        <end position="415"/>
    </location>
</feature>
<feature type="modified residue" description="N6-(pyridoxal phosphate)lysine" evidence="5">
    <location>
        <position position="259"/>
    </location>
</feature>
<dbReference type="GO" id="GO:0004838">
    <property type="term" value="F:L-tyrosine-2-oxoglutarate transaminase activity"/>
    <property type="evidence" value="ECO:0007669"/>
    <property type="project" value="TreeGrafter"/>
</dbReference>
<dbReference type="PIRSF" id="PIRSF000517">
    <property type="entry name" value="Tyr_transaminase"/>
    <property type="match status" value="1"/>
</dbReference>
<evidence type="ECO:0000256" key="5">
    <source>
        <dbReference type="PIRSR" id="PIRSR000517-1"/>
    </source>
</evidence>
<evidence type="ECO:0000256" key="1">
    <source>
        <dbReference type="ARBA" id="ARBA00001933"/>
    </source>
</evidence>
<evidence type="ECO:0000256" key="4">
    <source>
        <dbReference type="PIRNR" id="PIRNR000517"/>
    </source>
</evidence>
<sequence>MAEPQQMENCNGAIQAWNFRPNETVMTKNLLGVRGILEYVMSHMRPDGKSRIPLGHGDPSPYECFRTSAGAEQALIESIKSAKFNGYSPAAGLPATRRALADYLSQGFPYTLDANDVYLTVGCTQAIEIAITVLGREGANVLLPRPGFPYYEAVLAFKGIEVRYYDLVPERDWEIDLGQVEAIADSNTVAMVIINPSNPCGIVFSHDHLSKVAETARRLGLLIISDEAYAHIVFGEKPFVPMGCFASTVPVLTLGSISKRWMVPGWRVGWLAICDPHGILTKTQIVEGIKNLVNVTCDPSTIAQAAVPQILEKTTKDFYKKMLHMLSHVAQILYNRIQKLDLLYCPSKPQGSMFVMVKINSSGFEDINDDIEFCALLAKEESVIVLPGSSLGMKNWVRMTFAVDPSLLEEGLDRIESFCRRHTKNA</sequence>
<organism evidence="7">
    <name type="scientific">Wollemia nobilis</name>
    <dbReference type="NCBI Taxonomy" id="56998"/>
    <lineage>
        <taxon>Eukaryota</taxon>
        <taxon>Viridiplantae</taxon>
        <taxon>Streptophyta</taxon>
        <taxon>Embryophyta</taxon>
        <taxon>Tracheophyta</taxon>
        <taxon>Spermatophyta</taxon>
        <taxon>Pinopsida</taxon>
        <taxon>Pinidae</taxon>
        <taxon>Conifers II</taxon>
        <taxon>Araucariales</taxon>
        <taxon>Araucariaceae</taxon>
        <taxon>Wollemia</taxon>
    </lineage>
</organism>
<dbReference type="InterPro" id="IPR004839">
    <property type="entry name" value="Aminotransferase_I/II_large"/>
</dbReference>
<comment type="similarity">
    <text evidence="2 4">Belongs to the class-I pyridoxal-phosphate-dependent aminotransferase family.</text>
</comment>
<dbReference type="InterPro" id="IPR015424">
    <property type="entry name" value="PyrdxlP-dep_Trfase"/>
</dbReference>
<dbReference type="InterPro" id="IPR015422">
    <property type="entry name" value="PyrdxlP-dep_Trfase_small"/>
</dbReference>
<proteinExistence type="inferred from homology"/>
<dbReference type="CDD" id="cd00609">
    <property type="entry name" value="AAT_like"/>
    <property type="match status" value="1"/>
</dbReference>
<dbReference type="GO" id="GO:0006572">
    <property type="term" value="P:L-tyrosine catabolic process"/>
    <property type="evidence" value="ECO:0007669"/>
    <property type="project" value="TreeGrafter"/>
</dbReference>
<dbReference type="EMBL" id="GCHU01001571">
    <property type="protein sequence ID" value="JAG89401.1"/>
    <property type="molecule type" value="Transcribed_RNA"/>
</dbReference>
<keyword evidence="3 4" id="KW-0663">Pyridoxal phosphate</keyword>
<dbReference type="Pfam" id="PF00155">
    <property type="entry name" value="Aminotran_1_2"/>
    <property type="match status" value="1"/>
</dbReference>
<accession>A0A0C9RQN5</accession>
<dbReference type="PANTHER" id="PTHR45744">
    <property type="entry name" value="TYROSINE AMINOTRANSFERASE"/>
    <property type="match status" value="1"/>
</dbReference>
<dbReference type="AlphaFoldDB" id="A0A0C9RQN5"/>
<evidence type="ECO:0000256" key="2">
    <source>
        <dbReference type="ARBA" id="ARBA00007441"/>
    </source>
</evidence>
<evidence type="ECO:0000256" key="3">
    <source>
        <dbReference type="ARBA" id="ARBA00022898"/>
    </source>
</evidence>
<dbReference type="InterPro" id="IPR005958">
    <property type="entry name" value="TyrNic_aminoTrfase"/>
</dbReference>
<evidence type="ECO:0000259" key="6">
    <source>
        <dbReference type="Pfam" id="PF00155"/>
    </source>
</evidence>
<evidence type="ECO:0000313" key="7">
    <source>
        <dbReference type="EMBL" id="JAG89401.1"/>
    </source>
</evidence>
<dbReference type="Gene3D" id="3.40.640.10">
    <property type="entry name" value="Type I PLP-dependent aspartate aminotransferase-like (Major domain)"/>
    <property type="match status" value="1"/>
</dbReference>
<protein>
    <submittedName>
        <fullName evidence="7">TSA: Wollemia nobilis Ref_Wollemi_Transcript_1586_1735 transcribed RNA sequence</fullName>
    </submittedName>
</protein>
<dbReference type="NCBIfam" id="TIGR01265">
    <property type="entry name" value="tyr_nico_aTase"/>
    <property type="match status" value="1"/>
</dbReference>
<dbReference type="SUPFAM" id="SSF53383">
    <property type="entry name" value="PLP-dependent transferases"/>
    <property type="match status" value="1"/>
</dbReference>